<proteinExistence type="predicted"/>
<feature type="non-terminal residue" evidence="1">
    <location>
        <position position="23"/>
    </location>
</feature>
<dbReference type="EMBL" id="LAZR01052730">
    <property type="protein sequence ID" value="KKK82314.1"/>
    <property type="molecule type" value="Genomic_DNA"/>
</dbReference>
<comment type="caution">
    <text evidence="1">The sequence shown here is derived from an EMBL/GenBank/DDBJ whole genome shotgun (WGS) entry which is preliminary data.</text>
</comment>
<protein>
    <submittedName>
        <fullName evidence="1">Uncharacterized protein</fullName>
    </submittedName>
</protein>
<reference evidence="1" key="1">
    <citation type="journal article" date="2015" name="Nature">
        <title>Complex archaea that bridge the gap between prokaryotes and eukaryotes.</title>
        <authorList>
            <person name="Spang A."/>
            <person name="Saw J.H."/>
            <person name="Jorgensen S.L."/>
            <person name="Zaremba-Niedzwiedzka K."/>
            <person name="Martijn J."/>
            <person name="Lind A.E."/>
            <person name="van Eijk R."/>
            <person name="Schleper C."/>
            <person name="Guy L."/>
            <person name="Ettema T.J."/>
        </authorList>
    </citation>
    <scope>NUCLEOTIDE SEQUENCE</scope>
</reference>
<dbReference type="AlphaFoldDB" id="A0A0F9AV07"/>
<sequence>MVDSRFEIRRKTINVLKTARLEL</sequence>
<accession>A0A0F9AV07</accession>
<organism evidence="1">
    <name type="scientific">marine sediment metagenome</name>
    <dbReference type="NCBI Taxonomy" id="412755"/>
    <lineage>
        <taxon>unclassified sequences</taxon>
        <taxon>metagenomes</taxon>
        <taxon>ecological metagenomes</taxon>
    </lineage>
</organism>
<gene>
    <name evidence="1" type="ORF">LCGC14_2804650</name>
</gene>
<evidence type="ECO:0000313" key="1">
    <source>
        <dbReference type="EMBL" id="KKK82314.1"/>
    </source>
</evidence>
<name>A0A0F9AV07_9ZZZZ</name>